<feature type="domain" description="4Fe-4S ferredoxin-type" evidence="5">
    <location>
        <begin position="26"/>
        <end position="45"/>
    </location>
</feature>
<dbReference type="AlphaFoldDB" id="A0A8J7W2W3"/>
<dbReference type="GO" id="GO:0046872">
    <property type="term" value="F:metal ion binding"/>
    <property type="evidence" value="ECO:0007669"/>
    <property type="project" value="UniProtKB-KW"/>
</dbReference>
<comment type="caution">
    <text evidence="6">The sequence shown here is derived from an EMBL/GenBank/DDBJ whole genome shotgun (WGS) entry which is preliminary data.</text>
</comment>
<reference evidence="6" key="1">
    <citation type="submission" date="2021-04" db="EMBL/GenBank/DDBJ databases">
        <title>Sinoanaerobacter chloroacetimidivorans sp. nov., an obligate anaerobic bacterium isolated from anaerobic sludge.</title>
        <authorList>
            <person name="Bao Y."/>
        </authorList>
    </citation>
    <scope>NUCLEOTIDE SEQUENCE</scope>
    <source>
        <strain evidence="6">BAD-6</strain>
    </source>
</reference>
<feature type="domain" description="4Fe-4S ferredoxin-type" evidence="5">
    <location>
        <begin position="70"/>
        <end position="96"/>
    </location>
</feature>
<dbReference type="PANTHER" id="PTHR42859">
    <property type="entry name" value="OXIDOREDUCTASE"/>
    <property type="match status" value="1"/>
</dbReference>
<evidence type="ECO:0000313" key="6">
    <source>
        <dbReference type="EMBL" id="MBR0598393.1"/>
    </source>
</evidence>
<evidence type="ECO:0000256" key="4">
    <source>
        <dbReference type="ARBA" id="ARBA00023014"/>
    </source>
</evidence>
<keyword evidence="2" id="KW-0479">Metal-binding</keyword>
<keyword evidence="4" id="KW-0411">Iron-sulfur</keyword>
<dbReference type="RefSeq" id="WP_227018518.1">
    <property type="nucleotide sequence ID" value="NZ_JAGSND010000006.1"/>
</dbReference>
<protein>
    <submittedName>
        <fullName evidence="6">4Fe-4S binding protein</fullName>
    </submittedName>
</protein>
<gene>
    <name evidence="6" type="ORF">KCX82_10940</name>
</gene>
<evidence type="ECO:0000259" key="5">
    <source>
        <dbReference type="PROSITE" id="PS51379"/>
    </source>
</evidence>
<dbReference type="PROSITE" id="PS51379">
    <property type="entry name" value="4FE4S_FER_2"/>
    <property type="match status" value="3"/>
</dbReference>
<evidence type="ECO:0000256" key="3">
    <source>
        <dbReference type="ARBA" id="ARBA00023004"/>
    </source>
</evidence>
<dbReference type="EMBL" id="JAGSND010000006">
    <property type="protein sequence ID" value="MBR0598393.1"/>
    <property type="molecule type" value="Genomic_DNA"/>
</dbReference>
<sequence>MQNINAKPLLICLKYFNRKAKIMTVKRLKFNKENCIGCQLCMLACSGMHEGVYALHLARLEIESYYEQGEELKFEKHICSLCGVCKKQCPVNAITIIDKVSVDRDTCTGCGICAEKCAFKAIKLREEKAVICDTCDGDPWCVKMCPHGALSFE</sequence>
<dbReference type="Proteomes" id="UP000675664">
    <property type="component" value="Unassembled WGS sequence"/>
</dbReference>
<dbReference type="Pfam" id="PF12838">
    <property type="entry name" value="Fer4_7"/>
    <property type="match status" value="1"/>
</dbReference>
<dbReference type="GO" id="GO:0051539">
    <property type="term" value="F:4 iron, 4 sulfur cluster binding"/>
    <property type="evidence" value="ECO:0007669"/>
    <property type="project" value="UniProtKB-KW"/>
</dbReference>
<dbReference type="Gene3D" id="3.30.70.20">
    <property type="match status" value="2"/>
</dbReference>
<dbReference type="InterPro" id="IPR050294">
    <property type="entry name" value="RnfB_subfamily"/>
</dbReference>
<evidence type="ECO:0000256" key="1">
    <source>
        <dbReference type="ARBA" id="ARBA00022485"/>
    </source>
</evidence>
<evidence type="ECO:0000313" key="7">
    <source>
        <dbReference type="Proteomes" id="UP000675664"/>
    </source>
</evidence>
<evidence type="ECO:0000256" key="2">
    <source>
        <dbReference type="ARBA" id="ARBA00022723"/>
    </source>
</evidence>
<keyword evidence="7" id="KW-1185">Reference proteome</keyword>
<dbReference type="PANTHER" id="PTHR42859:SF15">
    <property type="entry name" value="IRON-SULFUR CLUSTER BINDING PROTEIN"/>
    <property type="match status" value="1"/>
</dbReference>
<organism evidence="6 7">
    <name type="scientific">Sinanaerobacter chloroacetimidivorans</name>
    <dbReference type="NCBI Taxonomy" id="2818044"/>
    <lineage>
        <taxon>Bacteria</taxon>
        <taxon>Bacillati</taxon>
        <taxon>Bacillota</taxon>
        <taxon>Clostridia</taxon>
        <taxon>Peptostreptococcales</taxon>
        <taxon>Anaerovoracaceae</taxon>
        <taxon>Sinanaerobacter</taxon>
    </lineage>
</organism>
<feature type="domain" description="4Fe-4S ferredoxin-type" evidence="5">
    <location>
        <begin position="98"/>
        <end position="127"/>
    </location>
</feature>
<accession>A0A8J7W2W3</accession>
<reference evidence="6" key="2">
    <citation type="submission" date="2021-04" db="EMBL/GenBank/DDBJ databases">
        <authorList>
            <person name="Liu J."/>
        </authorList>
    </citation>
    <scope>NUCLEOTIDE SEQUENCE</scope>
    <source>
        <strain evidence="6">BAD-6</strain>
    </source>
</reference>
<keyword evidence="3" id="KW-0408">Iron</keyword>
<keyword evidence="1" id="KW-0004">4Fe-4S</keyword>
<name>A0A8J7W2W3_9FIRM</name>
<proteinExistence type="predicted"/>
<dbReference type="InterPro" id="IPR017896">
    <property type="entry name" value="4Fe4S_Fe-S-bd"/>
</dbReference>
<dbReference type="SUPFAM" id="SSF54862">
    <property type="entry name" value="4Fe-4S ferredoxins"/>
    <property type="match status" value="1"/>
</dbReference>